<keyword evidence="1" id="KW-1133">Transmembrane helix</keyword>
<proteinExistence type="predicted"/>
<feature type="transmembrane region" description="Helical" evidence="1">
    <location>
        <begin position="49"/>
        <end position="68"/>
    </location>
</feature>
<organism evidence="2 3">
    <name type="scientific">Barnesiella viscericola</name>
    <dbReference type="NCBI Taxonomy" id="397865"/>
    <lineage>
        <taxon>Bacteria</taxon>
        <taxon>Pseudomonadati</taxon>
        <taxon>Bacteroidota</taxon>
        <taxon>Bacteroidia</taxon>
        <taxon>Bacteroidales</taxon>
        <taxon>Barnesiellaceae</taxon>
        <taxon>Barnesiella</taxon>
    </lineage>
</organism>
<name>A0A921MP39_9BACT</name>
<accession>A0A921MP39</accession>
<dbReference type="GeneID" id="90528322"/>
<gene>
    <name evidence="2" type="ORF">K8U91_00580</name>
</gene>
<reference evidence="2" key="2">
    <citation type="submission" date="2021-09" db="EMBL/GenBank/DDBJ databases">
        <authorList>
            <person name="Gilroy R."/>
        </authorList>
    </citation>
    <scope>NUCLEOTIDE SEQUENCE</scope>
    <source>
        <strain evidence="2">CHK121-7720</strain>
    </source>
</reference>
<evidence type="ECO:0000256" key="1">
    <source>
        <dbReference type="SAM" id="Phobius"/>
    </source>
</evidence>
<dbReference type="RefSeq" id="WP_025277697.1">
    <property type="nucleotide sequence ID" value="NZ_CAKMIC010000002.1"/>
</dbReference>
<evidence type="ECO:0000313" key="2">
    <source>
        <dbReference type="EMBL" id="HJG87958.1"/>
    </source>
</evidence>
<protein>
    <submittedName>
        <fullName evidence="2">Uncharacterized protein</fullName>
    </submittedName>
</protein>
<keyword evidence="1" id="KW-0812">Transmembrane</keyword>
<dbReference type="Proteomes" id="UP000757103">
    <property type="component" value="Unassembled WGS sequence"/>
</dbReference>
<evidence type="ECO:0000313" key="3">
    <source>
        <dbReference type="Proteomes" id="UP000757103"/>
    </source>
</evidence>
<dbReference type="AlphaFoldDB" id="A0A921MP39"/>
<reference evidence="2" key="1">
    <citation type="journal article" date="2021" name="PeerJ">
        <title>Extensive microbial diversity within the chicken gut microbiome revealed by metagenomics and culture.</title>
        <authorList>
            <person name="Gilroy R."/>
            <person name="Ravi A."/>
            <person name="Getino M."/>
            <person name="Pursley I."/>
            <person name="Horton D.L."/>
            <person name="Alikhan N.F."/>
            <person name="Baker D."/>
            <person name="Gharbi K."/>
            <person name="Hall N."/>
            <person name="Watson M."/>
            <person name="Adriaenssens E.M."/>
            <person name="Foster-Nyarko E."/>
            <person name="Jarju S."/>
            <person name="Secka A."/>
            <person name="Antonio M."/>
            <person name="Oren A."/>
            <person name="Chaudhuri R.R."/>
            <person name="La Ragione R."/>
            <person name="Hildebrand F."/>
            <person name="Pallen M.J."/>
        </authorList>
    </citation>
    <scope>NUCLEOTIDE SEQUENCE</scope>
    <source>
        <strain evidence="2">CHK121-7720</strain>
    </source>
</reference>
<dbReference type="EMBL" id="DYUD01000004">
    <property type="protein sequence ID" value="HJG87958.1"/>
    <property type="molecule type" value="Genomic_DNA"/>
</dbReference>
<sequence>MGTLLGIIALLVTLVAFIPLLGILNWVAIPLSIIFLIICVLIKSDNGKTLCIVSIIVGILRLLLGGGIV</sequence>
<comment type="caution">
    <text evidence="2">The sequence shown here is derived from an EMBL/GenBank/DDBJ whole genome shotgun (WGS) entry which is preliminary data.</text>
</comment>
<keyword evidence="1" id="KW-0472">Membrane</keyword>
<feature type="transmembrane region" description="Helical" evidence="1">
    <location>
        <begin position="26"/>
        <end position="42"/>
    </location>
</feature>